<keyword evidence="4" id="KW-0175">Coiled coil</keyword>
<dbReference type="EMBL" id="MH704434">
    <property type="protein sequence ID" value="AXS76913.1"/>
    <property type="molecule type" value="mRNA"/>
</dbReference>
<evidence type="ECO:0000256" key="7">
    <source>
        <dbReference type="SAM" id="SignalP"/>
    </source>
</evidence>
<dbReference type="PANTHER" id="PTHR47221">
    <property type="entry name" value="FIBRINOGEN ALPHA CHAIN"/>
    <property type="match status" value="1"/>
</dbReference>
<dbReference type="InterPro" id="IPR002181">
    <property type="entry name" value="Fibrinogen_a/b/g_C_dom"/>
</dbReference>
<keyword evidence="3 7" id="KW-0732">Signal</keyword>
<feature type="signal peptide" evidence="7">
    <location>
        <begin position="1"/>
        <end position="20"/>
    </location>
</feature>
<organism evidence="9">
    <name type="scientific">Macrobrachium rosenbergii</name>
    <name type="common">Giant fresh water prawn</name>
    <dbReference type="NCBI Taxonomy" id="79674"/>
    <lineage>
        <taxon>Eukaryota</taxon>
        <taxon>Metazoa</taxon>
        <taxon>Ecdysozoa</taxon>
        <taxon>Arthropoda</taxon>
        <taxon>Crustacea</taxon>
        <taxon>Multicrustacea</taxon>
        <taxon>Malacostraca</taxon>
        <taxon>Eumalacostraca</taxon>
        <taxon>Eucarida</taxon>
        <taxon>Decapoda</taxon>
        <taxon>Pleocyemata</taxon>
        <taxon>Caridea</taxon>
        <taxon>Palaemonoidea</taxon>
        <taxon>Palaemonidae</taxon>
        <taxon>Macrobrachium</taxon>
    </lineage>
</organism>
<protein>
    <submittedName>
        <fullName evidence="9">Fibrinogen-related protein</fullName>
    </submittedName>
</protein>
<accession>A0A346RSS5</accession>
<evidence type="ECO:0000256" key="6">
    <source>
        <dbReference type="ARBA" id="ARBA00023180"/>
    </source>
</evidence>
<evidence type="ECO:0000256" key="1">
    <source>
        <dbReference type="ARBA" id="ARBA00004613"/>
    </source>
</evidence>
<dbReference type="AlphaFoldDB" id="A0A346RSS5"/>
<dbReference type="GO" id="GO:0005576">
    <property type="term" value="C:extracellular region"/>
    <property type="evidence" value="ECO:0007669"/>
    <property type="project" value="UniProtKB-SubCell"/>
</dbReference>
<reference evidence="9" key="1">
    <citation type="journal article" date="2018" name="Fish Shellfish Immunol.">
        <title>Novel fibrinogen-related protein with single FReD contributes to the innate immunity of Macrobrachium rosenbergii.</title>
        <authorList>
            <person name="Han K."/>
            <person name="Chen X."/>
            <person name="Wu L."/>
            <person name="Zhang Z."/>
            <person name="Ma F."/>
            <person name="Huang X."/>
            <person name="Zhang Y."/>
            <person name="Ren Q."/>
        </authorList>
    </citation>
    <scope>NUCLEOTIDE SEQUENCE</scope>
</reference>
<dbReference type="InterPro" id="IPR036056">
    <property type="entry name" value="Fibrinogen-like_C"/>
</dbReference>
<dbReference type="PROSITE" id="PS51257">
    <property type="entry name" value="PROKAR_LIPOPROTEIN"/>
    <property type="match status" value="1"/>
</dbReference>
<evidence type="ECO:0000256" key="4">
    <source>
        <dbReference type="ARBA" id="ARBA00023054"/>
    </source>
</evidence>
<sequence length="361" mass="40264">MSSLLLRVLCCGVVLSSCCGQQVGNFPYLIFDNVIQNQESILQILEETRLEIKQIKEVLLQRNLSPLEEKIEENTAVLQSVKENVANIQEGCLAQMDKNHKVMEQHIINDRETGERMLSECNETLREVLERVKSKPAGPPRDCSEILKTGITLSGVYHIFPAGIPSGVSVYCDLQTDGGGWTIIIQRQEELPPLNFARPFEEYAAGFGRPDGEFWIGNRVLHAMTGSQPQILRVEATDLKGDSRVATWATFSVGSEATQFTLSVGGYFSNSTMGDGLMPASSLRHHASNMKFSTSDRDNTHKCSTLGGGGWWYNRCYGINPTAPRAQVGNIKTLNYFFWSRTEGTEYTGLSAIRFKIRPRE</sequence>
<name>A0A346RSS5_MACRS</name>
<proteinExistence type="evidence at transcript level"/>
<evidence type="ECO:0000259" key="8">
    <source>
        <dbReference type="PROSITE" id="PS51406"/>
    </source>
</evidence>
<dbReference type="CDD" id="cd00087">
    <property type="entry name" value="FReD"/>
    <property type="match status" value="1"/>
</dbReference>
<comment type="subcellular location">
    <subcellularLocation>
        <location evidence="1">Secreted</location>
    </subcellularLocation>
</comment>
<evidence type="ECO:0000256" key="2">
    <source>
        <dbReference type="ARBA" id="ARBA00022525"/>
    </source>
</evidence>
<evidence type="ECO:0000256" key="5">
    <source>
        <dbReference type="ARBA" id="ARBA00023157"/>
    </source>
</evidence>
<evidence type="ECO:0000313" key="9">
    <source>
        <dbReference type="EMBL" id="AXS76913.1"/>
    </source>
</evidence>
<feature type="domain" description="Fibrinogen C-terminal" evidence="8">
    <location>
        <begin position="134"/>
        <end position="361"/>
    </location>
</feature>
<dbReference type="NCBIfam" id="NF040941">
    <property type="entry name" value="GGGWT_bact"/>
    <property type="match status" value="1"/>
</dbReference>
<keyword evidence="6" id="KW-0325">Glycoprotein</keyword>
<dbReference type="Gene3D" id="3.90.215.10">
    <property type="entry name" value="Gamma Fibrinogen, chain A, domain 1"/>
    <property type="match status" value="1"/>
</dbReference>
<feature type="chain" id="PRO_5016756709" evidence="7">
    <location>
        <begin position="21"/>
        <end position="361"/>
    </location>
</feature>
<dbReference type="Pfam" id="PF00147">
    <property type="entry name" value="Fibrinogen_C"/>
    <property type="match status" value="1"/>
</dbReference>
<evidence type="ECO:0000256" key="3">
    <source>
        <dbReference type="ARBA" id="ARBA00022729"/>
    </source>
</evidence>
<dbReference type="PROSITE" id="PS51406">
    <property type="entry name" value="FIBRINOGEN_C_2"/>
    <property type="match status" value="1"/>
</dbReference>
<dbReference type="InterPro" id="IPR037579">
    <property type="entry name" value="FIB_ANG-like"/>
</dbReference>
<dbReference type="PANTHER" id="PTHR47221:SF6">
    <property type="entry name" value="FIBRINOGEN ALPHA CHAIN"/>
    <property type="match status" value="1"/>
</dbReference>
<keyword evidence="5" id="KW-1015">Disulfide bond</keyword>
<dbReference type="InterPro" id="IPR014716">
    <property type="entry name" value="Fibrinogen_a/b/g_C_1"/>
</dbReference>
<dbReference type="SUPFAM" id="SSF56496">
    <property type="entry name" value="Fibrinogen C-terminal domain-like"/>
    <property type="match status" value="1"/>
</dbReference>
<dbReference type="SMART" id="SM00186">
    <property type="entry name" value="FBG"/>
    <property type="match status" value="1"/>
</dbReference>
<keyword evidence="2" id="KW-0964">Secreted</keyword>